<feature type="region of interest" description="Disordered" evidence="1">
    <location>
        <begin position="41"/>
        <end position="78"/>
    </location>
</feature>
<feature type="non-terminal residue" evidence="2">
    <location>
        <position position="416"/>
    </location>
</feature>
<accession>A0A4U1EUK4</accession>
<feature type="compositionally biased region" description="Basic and acidic residues" evidence="1">
    <location>
        <begin position="193"/>
        <end position="220"/>
    </location>
</feature>
<feature type="compositionally biased region" description="Acidic residues" evidence="1">
    <location>
        <begin position="53"/>
        <end position="76"/>
    </location>
</feature>
<gene>
    <name evidence="2" type="ORF">EI555_020968</name>
</gene>
<proteinExistence type="predicted"/>
<protein>
    <submittedName>
        <fullName evidence="2">Uncharacterized protein</fullName>
    </submittedName>
</protein>
<evidence type="ECO:0000313" key="3">
    <source>
        <dbReference type="Proteomes" id="UP000308365"/>
    </source>
</evidence>
<organism evidence="2 3">
    <name type="scientific">Monodon monoceros</name>
    <name type="common">Narwhal</name>
    <name type="synonym">Ceratodon monodon</name>
    <dbReference type="NCBI Taxonomy" id="40151"/>
    <lineage>
        <taxon>Eukaryota</taxon>
        <taxon>Metazoa</taxon>
        <taxon>Chordata</taxon>
        <taxon>Craniata</taxon>
        <taxon>Vertebrata</taxon>
        <taxon>Euteleostomi</taxon>
        <taxon>Mammalia</taxon>
        <taxon>Eutheria</taxon>
        <taxon>Laurasiatheria</taxon>
        <taxon>Artiodactyla</taxon>
        <taxon>Whippomorpha</taxon>
        <taxon>Cetacea</taxon>
        <taxon>Odontoceti</taxon>
        <taxon>Monodontidae</taxon>
        <taxon>Monodon</taxon>
    </lineage>
</organism>
<name>A0A4U1EUK4_MONMO</name>
<reference evidence="3" key="1">
    <citation type="journal article" date="2019" name="IScience">
        <title>Narwhal Genome Reveals Long-Term Low Genetic Diversity despite Current Large Abundance Size.</title>
        <authorList>
            <person name="Westbury M.V."/>
            <person name="Petersen B."/>
            <person name="Garde E."/>
            <person name="Heide-Jorgensen M.P."/>
            <person name="Lorenzen E.D."/>
        </authorList>
    </citation>
    <scope>NUCLEOTIDE SEQUENCE [LARGE SCALE GENOMIC DNA]</scope>
</reference>
<feature type="non-terminal residue" evidence="2">
    <location>
        <position position="1"/>
    </location>
</feature>
<evidence type="ECO:0000256" key="1">
    <source>
        <dbReference type="SAM" id="MobiDB-lite"/>
    </source>
</evidence>
<sequence length="416" mass="47551">IHIIASSQTSIRQKKPLRSNFTRKGIEFPYDMAEDVMPKIQLIETSSIMNQKEEEEEEGEEKEEKGQEEEEREEKEEDKLLKPLALKLEGISREKFDKHFHHRARLEQFTLIFNPSIAMSKSWIPTLKKNFTQVNAFKRHGAGAAREDNGEKLELRLESLVGAEPAVYPWPMLEKRRRVTSGEWVAGLLPAEEPGRVRPGTHVEEEERDDKVKPGSDRNKVSRSCVPAIRNKDVTFQLCKALRRCVSASGALRNLELIKRLAGFVANKYRVISLKQKIIKVLATQHRVVKYYNWSLIPMLANLVKTKYSTGLFSMIITMKAFGIMEENDISKYDGSNNRKEILVVDHLLKKQRSHMIKVPESPAIEIIGIKNNVVPILISLDFPKPCILSHISAYYVKGEADNPSMGIGGEYYCNH</sequence>
<dbReference type="Proteomes" id="UP000308365">
    <property type="component" value="Unassembled WGS sequence"/>
</dbReference>
<dbReference type="EMBL" id="RWIC01000756">
    <property type="protein sequence ID" value="TKC40405.1"/>
    <property type="molecule type" value="Genomic_DNA"/>
</dbReference>
<evidence type="ECO:0000313" key="2">
    <source>
        <dbReference type="EMBL" id="TKC40405.1"/>
    </source>
</evidence>
<feature type="region of interest" description="Disordered" evidence="1">
    <location>
        <begin position="192"/>
        <end position="221"/>
    </location>
</feature>
<dbReference type="AlphaFoldDB" id="A0A4U1EUK4"/>
<comment type="caution">
    <text evidence="2">The sequence shown here is derived from an EMBL/GenBank/DDBJ whole genome shotgun (WGS) entry which is preliminary data.</text>
</comment>